<name>A0ABV4DK07_9FIRM</name>
<dbReference type="Gene3D" id="1.10.10.60">
    <property type="entry name" value="Homeodomain-like"/>
    <property type="match status" value="2"/>
</dbReference>
<keyword evidence="3" id="KW-0804">Transcription</keyword>
<dbReference type="RefSeq" id="WP_235824585.1">
    <property type="nucleotide sequence ID" value="NZ_JAQEVE010000029.1"/>
</dbReference>
<dbReference type="InterPro" id="IPR014710">
    <property type="entry name" value="RmlC-like_jellyroll"/>
</dbReference>
<dbReference type="SMART" id="SM00342">
    <property type="entry name" value="HTH_ARAC"/>
    <property type="match status" value="1"/>
</dbReference>
<organism evidence="5 6">
    <name type="scientific">Anaerostipes hominis</name>
    <name type="common">ex Lee et al. 2021</name>
    <dbReference type="NCBI Taxonomy" id="2025494"/>
    <lineage>
        <taxon>Bacteria</taxon>
        <taxon>Bacillati</taxon>
        <taxon>Bacillota</taxon>
        <taxon>Clostridia</taxon>
        <taxon>Lachnospirales</taxon>
        <taxon>Lachnospiraceae</taxon>
        <taxon>Anaerostipes</taxon>
    </lineage>
</organism>
<evidence type="ECO:0000259" key="4">
    <source>
        <dbReference type="PROSITE" id="PS01124"/>
    </source>
</evidence>
<evidence type="ECO:0000256" key="1">
    <source>
        <dbReference type="ARBA" id="ARBA00023015"/>
    </source>
</evidence>
<dbReference type="InterPro" id="IPR003313">
    <property type="entry name" value="AraC-bd"/>
</dbReference>
<gene>
    <name evidence="5" type="ORF">AALG99_15230</name>
</gene>
<protein>
    <submittedName>
        <fullName evidence="5">AraC family transcriptional regulator</fullName>
    </submittedName>
</protein>
<evidence type="ECO:0000256" key="2">
    <source>
        <dbReference type="ARBA" id="ARBA00023125"/>
    </source>
</evidence>
<evidence type="ECO:0000256" key="3">
    <source>
        <dbReference type="ARBA" id="ARBA00023163"/>
    </source>
</evidence>
<dbReference type="Pfam" id="PF02311">
    <property type="entry name" value="AraC_binding"/>
    <property type="match status" value="1"/>
</dbReference>
<dbReference type="PROSITE" id="PS01124">
    <property type="entry name" value="HTH_ARAC_FAMILY_2"/>
    <property type="match status" value="1"/>
</dbReference>
<sequence length="296" mass="34034">MEKPNLFVYNKTMKEYKETQHSLIYKSNSDLSFYSAGYEDCLPGYHYGPKYRSYDLIHFVLKGKGKLHINEHIFHLSTGDAFIIPAGKVSYYEASTDDPWSYAWIGYLGISSQTYTYQLMTSSEDIYIIHQLDTEKYEEVISQILGLQGNTTSQYFKANSLLLNIIGMLFEDVSFNERSWGKVSVADEVKFYLDTNYSEKIVIKDLAKSFGVHPNYLSRIFSEKFGYSPKHYLLKLKLKKACRLLMTTGLPVSVIAGSLGFEDQLAFSKLFKKEFSLSPTEYRKYNRPGSLANDKS</sequence>
<evidence type="ECO:0000313" key="6">
    <source>
        <dbReference type="Proteomes" id="UP001565219"/>
    </source>
</evidence>
<dbReference type="InterPro" id="IPR020449">
    <property type="entry name" value="Tscrpt_reg_AraC-type_HTH"/>
</dbReference>
<dbReference type="EMBL" id="JBCLTR010000027">
    <property type="protein sequence ID" value="MEY8634847.1"/>
    <property type="molecule type" value="Genomic_DNA"/>
</dbReference>
<dbReference type="InterPro" id="IPR018060">
    <property type="entry name" value="HTH_AraC"/>
</dbReference>
<keyword evidence="2" id="KW-0238">DNA-binding</keyword>
<accession>A0ABV4DK07</accession>
<dbReference type="SUPFAM" id="SSF51215">
    <property type="entry name" value="Regulatory protein AraC"/>
    <property type="match status" value="1"/>
</dbReference>
<proteinExistence type="predicted"/>
<reference evidence="5 6" key="1">
    <citation type="submission" date="2024-03" db="EMBL/GenBank/DDBJ databases">
        <title>Mouse gut bacterial collection (mGBC) of GemPharmatech.</title>
        <authorList>
            <person name="He Y."/>
            <person name="Dong L."/>
            <person name="Wu D."/>
            <person name="Gao X."/>
            <person name="Lin Z."/>
        </authorList>
    </citation>
    <scope>NUCLEOTIDE SEQUENCE [LARGE SCALE GENOMIC DNA]</scope>
    <source>
        <strain evidence="5 6">32-10</strain>
    </source>
</reference>
<dbReference type="PANTHER" id="PTHR43280:SF30">
    <property type="entry name" value="MMSAB OPERON REGULATORY PROTEIN"/>
    <property type="match status" value="1"/>
</dbReference>
<keyword evidence="6" id="KW-1185">Reference proteome</keyword>
<dbReference type="PANTHER" id="PTHR43280">
    <property type="entry name" value="ARAC-FAMILY TRANSCRIPTIONAL REGULATOR"/>
    <property type="match status" value="1"/>
</dbReference>
<dbReference type="CDD" id="cd06986">
    <property type="entry name" value="cupin_MmsR-like_N"/>
    <property type="match status" value="1"/>
</dbReference>
<dbReference type="InterPro" id="IPR037923">
    <property type="entry name" value="HTH-like"/>
</dbReference>
<feature type="domain" description="HTH araC/xylS-type" evidence="4">
    <location>
        <begin position="187"/>
        <end position="285"/>
    </location>
</feature>
<dbReference type="Proteomes" id="UP001565219">
    <property type="component" value="Unassembled WGS sequence"/>
</dbReference>
<dbReference type="Gene3D" id="2.60.120.10">
    <property type="entry name" value="Jelly Rolls"/>
    <property type="match status" value="1"/>
</dbReference>
<dbReference type="SUPFAM" id="SSF46689">
    <property type="entry name" value="Homeodomain-like"/>
    <property type="match status" value="2"/>
</dbReference>
<keyword evidence="1" id="KW-0805">Transcription regulation</keyword>
<dbReference type="PRINTS" id="PR00032">
    <property type="entry name" value="HTHARAC"/>
</dbReference>
<dbReference type="InterPro" id="IPR009057">
    <property type="entry name" value="Homeodomain-like_sf"/>
</dbReference>
<comment type="caution">
    <text evidence="5">The sequence shown here is derived from an EMBL/GenBank/DDBJ whole genome shotgun (WGS) entry which is preliminary data.</text>
</comment>
<evidence type="ECO:0000313" key="5">
    <source>
        <dbReference type="EMBL" id="MEY8634847.1"/>
    </source>
</evidence>
<dbReference type="Pfam" id="PF12833">
    <property type="entry name" value="HTH_18"/>
    <property type="match status" value="1"/>
</dbReference>